<dbReference type="OrthoDB" id="9784288at2"/>
<dbReference type="Proteomes" id="UP000294664">
    <property type="component" value="Unassembled WGS sequence"/>
</dbReference>
<comment type="subcellular location">
    <subcellularLocation>
        <location evidence="1">Membrane</location>
        <topology evidence="1">Multi-pass membrane protein</topology>
    </subcellularLocation>
</comment>
<keyword evidence="9" id="KW-1185">Reference proteome</keyword>
<dbReference type="InterPro" id="IPR037185">
    <property type="entry name" value="EmrE-like"/>
</dbReference>
<proteinExistence type="inferred from homology"/>
<dbReference type="EMBL" id="SMAI01000005">
    <property type="protein sequence ID" value="TCT04974.1"/>
    <property type="molecule type" value="Genomic_DNA"/>
</dbReference>
<evidence type="ECO:0000313" key="9">
    <source>
        <dbReference type="Proteomes" id="UP000294664"/>
    </source>
</evidence>
<dbReference type="Pfam" id="PF00892">
    <property type="entry name" value="EamA"/>
    <property type="match status" value="2"/>
</dbReference>
<evidence type="ECO:0000256" key="3">
    <source>
        <dbReference type="ARBA" id="ARBA00022692"/>
    </source>
</evidence>
<dbReference type="PANTHER" id="PTHR32322:SF2">
    <property type="entry name" value="EAMA DOMAIN-CONTAINING PROTEIN"/>
    <property type="match status" value="1"/>
</dbReference>
<feature type="transmembrane region" description="Helical" evidence="6">
    <location>
        <begin position="215"/>
        <end position="233"/>
    </location>
</feature>
<evidence type="ECO:0000256" key="4">
    <source>
        <dbReference type="ARBA" id="ARBA00022989"/>
    </source>
</evidence>
<evidence type="ECO:0000256" key="5">
    <source>
        <dbReference type="ARBA" id="ARBA00023136"/>
    </source>
</evidence>
<organism evidence="8 9">
    <name type="scientific">Aquabacter spiritensis</name>
    <dbReference type="NCBI Taxonomy" id="933073"/>
    <lineage>
        <taxon>Bacteria</taxon>
        <taxon>Pseudomonadati</taxon>
        <taxon>Pseudomonadota</taxon>
        <taxon>Alphaproteobacteria</taxon>
        <taxon>Hyphomicrobiales</taxon>
        <taxon>Xanthobacteraceae</taxon>
        <taxon>Aquabacter</taxon>
    </lineage>
</organism>
<dbReference type="InterPro" id="IPR050638">
    <property type="entry name" value="AA-Vitamin_Transporters"/>
</dbReference>
<feature type="transmembrane region" description="Helical" evidence="6">
    <location>
        <begin position="68"/>
        <end position="92"/>
    </location>
</feature>
<dbReference type="AlphaFoldDB" id="A0A4R3LWJ8"/>
<keyword evidence="5 6" id="KW-0472">Membrane</keyword>
<feature type="transmembrane region" description="Helical" evidence="6">
    <location>
        <begin position="36"/>
        <end position="56"/>
    </location>
</feature>
<dbReference type="RefSeq" id="WP_132031068.1">
    <property type="nucleotide sequence ID" value="NZ_SMAI01000005.1"/>
</dbReference>
<comment type="caution">
    <text evidence="8">The sequence shown here is derived from an EMBL/GenBank/DDBJ whole genome shotgun (WGS) entry which is preliminary data.</text>
</comment>
<gene>
    <name evidence="8" type="ORF">EDC64_1055</name>
</gene>
<feature type="domain" description="EamA" evidence="7">
    <location>
        <begin position="7"/>
        <end position="135"/>
    </location>
</feature>
<comment type="similarity">
    <text evidence="2">Belongs to the EamA transporter family.</text>
</comment>
<reference evidence="8 9" key="1">
    <citation type="submission" date="2019-03" db="EMBL/GenBank/DDBJ databases">
        <title>Genomic Encyclopedia of Type Strains, Phase IV (KMG-IV): sequencing the most valuable type-strain genomes for metagenomic binning, comparative biology and taxonomic classification.</title>
        <authorList>
            <person name="Goeker M."/>
        </authorList>
    </citation>
    <scope>NUCLEOTIDE SEQUENCE [LARGE SCALE GENOMIC DNA]</scope>
    <source>
        <strain evidence="8 9">DSM 9035</strain>
    </source>
</reference>
<dbReference type="SUPFAM" id="SSF103481">
    <property type="entry name" value="Multidrug resistance efflux transporter EmrE"/>
    <property type="match status" value="2"/>
</dbReference>
<evidence type="ECO:0000256" key="6">
    <source>
        <dbReference type="SAM" id="Phobius"/>
    </source>
</evidence>
<evidence type="ECO:0000256" key="1">
    <source>
        <dbReference type="ARBA" id="ARBA00004141"/>
    </source>
</evidence>
<feature type="transmembrane region" description="Helical" evidence="6">
    <location>
        <begin position="124"/>
        <end position="143"/>
    </location>
</feature>
<evidence type="ECO:0000256" key="2">
    <source>
        <dbReference type="ARBA" id="ARBA00007362"/>
    </source>
</evidence>
<evidence type="ECO:0000313" key="8">
    <source>
        <dbReference type="EMBL" id="TCT04974.1"/>
    </source>
</evidence>
<keyword evidence="4 6" id="KW-1133">Transmembrane helix</keyword>
<dbReference type="InterPro" id="IPR000620">
    <property type="entry name" value="EamA_dom"/>
</dbReference>
<sequence length="299" mass="30984">MNRQASLGLLLGLVGVTLFGATVPATRFAVHWLDPAFLTFARASLAGLLAAGILLVRRSAPPWRRGLPTLDFLIVAGCLMVGFPLLMAYGSVTVPSSHAGVVLGILPLATTLAATLLSGERPSLGFFALSILGCALVVAFALRNGGAEGFGAGDAMLGVGAVLCAIGYAVSGRLSRRVPGWEVICWALTLGLPLALPMTLILLPPGLESVPAPAWAALVYVAAISQLVAFFFWNTGLALGGISRVGQLQLLQTFLIVVLSWPINGEAPDLETYLFMVAVMAVVALGQKTKVTVAAIPAE</sequence>
<dbReference type="PANTHER" id="PTHR32322">
    <property type="entry name" value="INNER MEMBRANE TRANSPORTER"/>
    <property type="match status" value="1"/>
</dbReference>
<evidence type="ECO:0000259" key="7">
    <source>
        <dbReference type="Pfam" id="PF00892"/>
    </source>
</evidence>
<protein>
    <submittedName>
        <fullName evidence="8">Drug/metabolite transporter (DMT)-like permease</fullName>
    </submittedName>
</protein>
<feature type="transmembrane region" description="Helical" evidence="6">
    <location>
        <begin position="183"/>
        <end position="203"/>
    </location>
</feature>
<feature type="domain" description="EamA" evidence="7">
    <location>
        <begin position="153"/>
        <end position="285"/>
    </location>
</feature>
<dbReference type="GO" id="GO:0016020">
    <property type="term" value="C:membrane"/>
    <property type="evidence" value="ECO:0007669"/>
    <property type="project" value="UniProtKB-SubCell"/>
</dbReference>
<name>A0A4R3LWJ8_9HYPH</name>
<accession>A0A4R3LWJ8</accession>
<feature type="transmembrane region" description="Helical" evidence="6">
    <location>
        <begin position="149"/>
        <end position="171"/>
    </location>
</feature>
<keyword evidence="3 6" id="KW-0812">Transmembrane</keyword>
<feature type="transmembrane region" description="Helical" evidence="6">
    <location>
        <begin position="98"/>
        <end position="117"/>
    </location>
</feature>